<keyword evidence="2" id="KW-1185">Reference proteome</keyword>
<dbReference type="RefSeq" id="WP_184259349.1">
    <property type="nucleotide sequence ID" value="NZ_JACHIH010000022.1"/>
</dbReference>
<dbReference type="EMBL" id="JACHIH010000022">
    <property type="protein sequence ID" value="MBB5048533.1"/>
    <property type="molecule type" value="Genomic_DNA"/>
</dbReference>
<name>A0A7W7Z5S4_9BRAD</name>
<dbReference type="Proteomes" id="UP000542353">
    <property type="component" value="Unassembled WGS sequence"/>
</dbReference>
<evidence type="ECO:0000313" key="1">
    <source>
        <dbReference type="EMBL" id="MBB5048533.1"/>
    </source>
</evidence>
<dbReference type="GO" id="GO:0016740">
    <property type="term" value="F:transferase activity"/>
    <property type="evidence" value="ECO:0007669"/>
    <property type="project" value="UniProtKB-KW"/>
</dbReference>
<gene>
    <name evidence="1" type="ORF">HNR60_003300</name>
</gene>
<proteinExistence type="predicted"/>
<organism evidence="1 2">
    <name type="scientific">Rhodopseudomonas rhenobacensis</name>
    <dbReference type="NCBI Taxonomy" id="87461"/>
    <lineage>
        <taxon>Bacteria</taxon>
        <taxon>Pseudomonadati</taxon>
        <taxon>Pseudomonadota</taxon>
        <taxon>Alphaproteobacteria</taxon>
        <taxon>Hyphomicrobiales</taxon>
        <taxon>Nitrobacteraceae</taxon>
        <taxon>Rhodopseudomonas</taxon>
    </lineage>
</organism>
<keyword evidence="1" id="KW-0808">Transferase</keyword>
<reference evidence="1 2" key="1">
    <citation type="submission" date="2020-08" db="EMBL/GenBank/DDBJ databases">
        <title>Genomic Encyclopedia of Type Strains, Phase IV (KMG-IV): sequencing the most valuable type-strain genomes for metagenomic binning, comparative biology and taxonomic classification.</title>
        <authorList>
            <person name="Goeker M."/>
        </authorList>
    </citation>
    <scope>NUCLEOTIDE SEQUENCE [LARGE SCALE GENOMIC DNA]</scope>
    <source>
        <strain evidence="1 2">DSM 12706</strain>
    </source>
</reference>
<sequence>MDVPTQPILPVAATPHNPRLQHLSLAGLTLRRSGPVERAATRHLSVESAHVDLIGRIKQTDDGKNIFRCTIENIVALQGVDRILSDESRGFAVARAGFYTTREASGHIMIRGMGVDPAFRHRGLMRTFLAFEMHLMGEQEPDVVFDAYVRVGVHGVNQSAYMTFLSLLFDNCDTNRFKSSADDPDINDGEADPGHYRACLMRTTSGWRERVRAVVLKSGWLP</sequence>
<comment type="caution">
    <text evidence="1">The sequence shown here is derived from an EMBL/GenBank/DDBJ whole genome shotgun (WGS) entry which is preliminary data.</text>
</comment>
<evidence type="ECO:0000313" key="2">
    <source>
        <dbReference type="Proteomes" id="UP000542353"/>
    </source>
</evidence>
<protein>
    <submittedName>
        <fullName evidence="1">GNAT superfamily N-acetyltransferase</fullName>
    </submittedName>
</protein>
<dbReference type="AlphaFoldDB" id="A0A7W7Z5S4"/>
<accession>A0A7W7Z5S4</accession>